<dbReference type="EMBL" id="KL367481">
    <property type="protein sequence ID" value="KFD71586.1"/>
    <property type="molecule type" value="Genomic_DNA"/>
</dbReference>
<organism evidence="1">
    <name type="scientific">Trichuris suis</name>
    <name type="common">pig whipworm</name>
    <dbReference type="NCBI Taxonomy" id="68888"/>
    <lineage>
        <taxon>Eukaryota</taxon>
        <taxon>Metazoa</taxon>
        <taxon>Ecdysozoa</taxon>
        <taxon>Nematoda</taxon>
        <taxon>Enoplea</taxon>
        <taxon>Dorylaimia</taxon>
        <taxon>Trichinellida</taxon>
        <taxon>Trichuridae</taxon>
        <taxon>Trichuris</taxon>
    </lineage>
</organism>
<proteinExistence type="predicted"/>
<reference evidence="1" key="1">
    <citation type="journal article" date="2014" name="Nat. Genet.">
        <title>Genome and transcriptome of the porcine whipworm Trichuris suis.</title>
        <authorList>
            <person name="Jex A.R."/>
            <person name="Nejsum P."/>
            <person name="Schwarz E.M."/>
            <person name="Hu L."/>
            <person name="Young N.D."/>
            <person name="Hall R.S."/>
            <person name="Korhonen P.K."/>
            <person name="Liao S."/>
            <person name="Thamsborg S."/>
            <person name="Xia J."/>
            <person name="Xu P."/>
            <person name="Wang S."/>
            <person name="Scheerlinck J.P."/>
            <person name="Hofmann A."/>
            <person name="Sternberg P.W."/>
            <person name="Wang J."/>
            <person name="Gasser R.B."/>
        </authorList>
    </citation>
    <scope>NUCLEOTIDE SEQUENCE [LARGE SCALE GENOMIC DNA]</scope>
    <source>
        <strain evidence="1">DCEP-RM93F</strain>
    </source>
</reference>
<name>A0A085NQ40_9BILA</name>
<accession>A0A085NQ40</accession>
<sequence>MVFRGLSCIFREERPQNSITEKRVDGIVHVAYVPKITTMDQSPSTCVPFAVPYKEVRTIKSVSVFDKHLWGVVRLERRKDTLCKKAHEGNVQILLALNVLSYVQILYVAICPSLCGKKRSEPLKSPLRNVWMAFCGWRDRMLAVGNKLGMLSIIKSSMSLGTNLMADLIERIVLVYFAVNQNGALNMFTISTREKYSNDDDLQLSLMLCIETTHEMYYVSSACGYMCIERLDARDNTLRGYPQATEANKIATKLAGRSQTVCECFLSSVRVHCDSLENY</sequence>
<dbReference type="Proteomes" id="UP000030758">
    <property type="component" value="Unassembled WGS sequence"/>
</dbReference>
<dbReference type="AlphaFoldDB" id="A0A085NQ40"/>
<evidence type="ECO:0000313" key="1">
    <source>
        <dbReference type="EMBL" id="KFD71586.1"/>
    </source>
</evidence>
<protein>
    <submittedName>
        <fullName evidence="1">Uncharacterized protein</fullName>
    </submittedName>
</protein>
<gene>
    <name evidence="1" type="ORF">M514_05300</name>
</gene>